<keyword evidence="2" id="KW-1185">Reference proteome</keyword>
<gene>
    <name evidence="1" type="ORF">O6H91_08G062400</name>
</gene>
<reference evidence="2" key="1">
    <citation type="journal article" date="2024" name="Proc. Natl. Acad. Sci. U.S.A.">
        <title>Extraordinary preservation of gene collinearity over three hundred million years revealed in homosporous lycophytes.</title>
        <authorList>
            <person name="Li C."/>
            <person name="Wickell D."/>
            <person name="Kuo L.Y."/>
            <person name="Chen X."/>
            <person name="Nie B."/>
            <person name="Liao X."/>
            <person name="Peng D."/>
            <person name="Ji J."/>
            <person name="Jenkins J."/>
            <person name="Williams M."/>
            <person name="Shu S."/>
            <person name="Plott C."/>
            <person name="Barry K."/>
            <person name="Rajasekar S."/>
            <person name="Grimwood J."/>
            <person name="Han X."/>
            <person name="Sun S."/>
            <person name="Hou Z."/>
            <person name="He W."/>
            <person name="Dai G."/>
            <person name="Sun C."/>
            <person name="Schmutz J."/>
            <person name="Leebens-Mack J.H."/>
            <person name="Li F.W."/>
            <person name="Wang L."/>
        </authorList>
    </citation>
    <scope>NUCLEOTIDE SEQUENCE [LARGE SCALE GENOMIC DNA]</scope>
    <source>
        <strain evidence="2">cv. PW_Plant_1</strain>
    </source>
</reference>
<name>A0ACC2CYE1_DIPCM</name>
<comment type="caution">
    <text evidence="1">The sequence shown here is derived from an EMBL/GenBank/DDBJ whole genome shotgun (WGS) entry which is preliminary data.</text>
</comment>
<accession>A0ACC2CYE1</accession>
<dbReference type="EMBL" id="CM055099">
    <property type="protein sequence ID" value="KAJ7546954.1"/>
    <property type="molecule type" value="Genomic_DNA"/>
</dbReference>
<dbReference type="Proteomes" id="UP001162992">
    <property type="component" value="Chromosome 8"/>
</dbReference>
<evidence type="ECO:0000313" key="1">
    <source>
        <dbReference type="EMBL" id="KAJ7546954.1"/>
    </source>
</evidence>
<proteinExistence type="predicted"/>
<sequence length="459" mass="51234">MLRCRTGLFSAAIFSFIEMKLPLYDRGSVEEERWILNKGSQNKLPNFFNTFRDFNHAADEPDACTADELHCVPVPGTTWQLALWRYCPPADVSLRKHPLLLLPAIGTKANCFDLDPRVSLARYMSEQGFDTWILEARGCGASKRGNDSVTTYTGKKGMDQDGSDGLQKPDSDSSNDRDRPLVVFKSSEPVEDYDWDFDTYLQEEIPTAIEYIRNHMQPEDCKLLSIGHSLGGIFLYGRLATHGENSGLAGVVTIASALEYGVSNSSLKLLLPFKDVVGTFHGHVVPLDALMTIMYPLVVHPPYVFAWLGSHISFGNNMDPDLYKKLLLTSFCPIPVKLLLQLSTVFQRGGLRNCEGSIVYKELLQDCEVPVLAIAADKDLICPPPAVLDTVKALPCGKANFKQFGDDDHHYGHYDILCSDSAREEVFPVIVDFLVKCDRLPDQKHSPKLHDMSKLQDSN</sequence>
<evidence type="ECO:0000313" key="2">
    <source>
        <dbReference type="Proteomes" id="UP001162992"/>
    </source>
</evidence>
<organism evidence="1 2">
    <name type="scientific">Diphasiastrum complanatum</name>
    <name type="common">Issler's clubmoss</name>
    <name type="synonym">Lycopodium complanatum</name>
    <dbReference type="NCBI Taxonomy" id="34168"/>
    <lineage>
        <taxon>Eukaryota</taxon>
        <taxon>Viridiplantae</taxon>
        <taxon>Streptophyta</taxon>
        <taxon>Embryophyta</taxon>
        <taxon>Tracheophyta</taxon>
        <taxon>Lycopodiopsida</taxon>
        <taxon>Lycopodiales</taxon>
        <taxon>Lycopodiaceae</taxon>
        <taxon>Lycopodioideae</taxon>
        <taxon>Diphasiastrum</taxon>
    </lineage>
</organism>
<protein>
    <submittedName>
        <fullName evidence="1">Uncharacterized protein</fullName>
    </submittedName>
</protein>